<feature type="compositionally biased region" description="Low complexity" evidence="1">
    <location>
        <begin position="277"/>
        <end position="294"/>
    </location>
</feature>
<feature type="domain" description="DUF7827" evidence="3">
    <location>
        <begin position="155"/>
        <end position="252"/>
    </location>
</feature>
<proteinExistence type="predicted"/>
<dbReference type="Pfam" id="PF25162">
    <property type="entry name" value="DUF7827"/>
    <property type="match status" value="1"/>
</dbReference>
<dbReference type="NCBIfam" id="NF045517">
    <property type="entry name" value="halo_surf_dom"/>
    <property type="match status" value="1"/>
</dbReference>
<reference evidence="4 5" key="1">
    <citation type="submission" date="2018-12" db="EMBL/GenBank/DDBJ databases">
        <title>Genome analysis provides insights into bioremediation potentialities of Halogeometricum borinquense strain N11.</title>
        <authorList>
            <person name="Najjari A."/>
            <person name="Youssef N."/>
            <person name="Fhoula I."/>
            <person name="Ben Dhia O."/>
            <person name="Mahjoubi M."/>
            <person name="Ouzari H.I."/>
            <person name="Cherif A."/>
        </authorList>
    </citation>
    <scope>NUCLEOTIDE SEQUENCE [LARGE SCALE GENOMIC DNA]</scope>
    <source>
        <strain evidence="4 5">N11</strain>
    </source>
</reference>
<evidence type="ECO:0000256" key="2">
    <source>
        <dbReference type="SAM" id="Phobius"/>
    </source>
</evidence>
<dbReference type="InterPro" id="IPR057149">
    <property type="entry name" value="DUF7827"/>
</dbReference>
<keyword evidence="2" id="KW-1133">Transmembrane helix</keyword>
<evidence type="ECO:0000313" key="4">
    <source>
        <dbReference type="EMBL" id="RYJ15182.1"/>
    </source>
</evidence>
<protein>
    <recommendedName>
        <fullName evidence="3">DUF7827 domain-containing protein</fullName>
    </recommendedName>
</protein>
<evidence type="ECO:0000256" key="1">
    <source>
        <dbReference type="SAM" id="MobiDB-lite"/>
    </source>
</evidence>
<accession>A0A482TEM8</accession>
<organism evidence="4 5">
    <name type="scientific">Halogeometricum borinquense</name>
    <dbReference type="NCBI Taxonomy" id="60847"/>
    <lineage>
        <taxon>Archaea</taxon>
        <taxon>Methanobacteriati</taxon>
        <taxon>Methanobacteriota</taxon>
        <taxon>Stenosarchaea group</taxon>
        <taxon>Halobacteria</taxon>
        <taxon>Halobacteriales</taxon>
        <taxon>Haloferacaceae</taxon>
        <taxon>Halogeometricum</taxon>
    </lineage>
</organism>
<dbReference type="AlphaFoldDB" id="A0A482TEM8"/>
<evidence type="ECO:0000313" key="5">
    <source>
        <dbReference type="Proteomes" id="UP000294028"/>
    </source>
</evidence>
<name>A0A482TEM8_9EURY</name>
<feature type="region of interest" description="Disordered" evidence="1">
    <location>
        <begin position="273"/>
        <end position="295"/>
    </location>
</feature>
<feature type="transmembrane region" description="Helical" evidence="2">
    <location>
        <begin position="311"/>
        <end position="334"/>
    </location>
</feature>
<evidence type="ECO:0000259" key="3">
    <source>
        <dbReference type="Pfam" id="PF25162"/>
    </source>
</evidence>
<keyword evidence="2" id="KW-0812">Transmembrane</keyword>
<sequence>MTRFRVALLACILCAATVPAGVIAAEESATIVHEGDTLTLHQSTGQTVSGETTLPEGTTLSIRMRSTGDTSPAFLRVSETTVTEHGTFEAHFDMSEGPKTGTFEVTVSHDGDSLTKTEGKIVPCDSNCTDVTVTEHDTPDEGMQPSPDRVDMVSVVEVTQTRTARIPVTFGDKEKVTITIGSEEVNYKYVATLRDRDDDGRAVVLFDTENAGTNRTTATVLDDGGEYPVDAREEWQIPSLIDPGIYDMDLYAGTNTSSNPATIGSLAILEAPPANPTPTETKVTETTTQQTTNTAASMRKSTGGVFGGDSAGLAAIIGGCVLGVVGIGALLGLFRSA</sequence>
<dbReference type="Proteomes" id="UP000294028">
    <property type="component" value="Unassembled WGS sequence"/>
</dbReference>
<dbReference type="RefSeq" id="WP_129785506.1">
    <property type="nucleotide sequence ID" value="NZ_RZHH01000002.1"/>
</dbReference>
<keyword evidence="2" id="KW-0472">Membrane</keyword>
<dbReference type="EMBL" id="RZHH01000002">
    <property type="protein sequence ID" value="RYJ15182.1"/>
    <property type="molecule type" value="Genomic_DNA"/>
</dbReference>
<comment type="caution">
    <text evidence="4">The sequence shown here is derived from an EMBL/GenBank/DDBJ whole genome shotgun (WGS) entry which is preliminary data.</text>
</comment>
<gene>
    <name evidence="4" type="ORF">ELS19_15345</name>
</gene>